<reference evidence="11 12" key="1">
    <citation type="submission" date="2018-11" db="EMBL/GenBank/DDBJ databases">
        <title>Sequencing the genomes of 1000 actinobacteria strains.</title>
        <authorList>
            <person name="Klenk H.-P."/>
        </authorList>
    </citation>
    <scope>NUCLEOTIDE SEQUENCE [LARGE SCALE GENOMIC DNA]</scope>
    <source>
        <strain evidence="11 12">DSM 44254</strain>
    </source>
</reference>
<keyword evidence="3 9" id="KW-0813">Transport</keyword>
<feature type="transmembrane region" description="Helical" evidence="9">
    <location>
        <begin position="202"/>
        <end position="221"/>
    </location>
</feature>
<feature type="transmembrane region" description="Helical" evidence="9">
    <location>
        <begin position="233"/>
        <end position="254"/>
    </location>
</feature>
<organism evidence="11 12">
    <name type="scientific">Actinocorallia herbida</name>
    <dbReference type="NCBI Taxonomy" id="58109"/>
    <lineage>
        <taxon>Bacteria</taxon>
        <taxon>Bacillati</taxon>
        <taxon>Actinomycetota</taxon>
        <taxon>Actinomycetes</taxon>
        <taxon>Streptosporangiales</taxon>
        <taxon>Thermomonosporaceae</taxon>
        <taxon>Actinocorallia</taxon>
    </lineage>
</organism>
<feature type="transmembrane region" description="Helical" evidence="9">
    <location>
        <begin position="6"/>
        <end position="27"/>
    </location>
</feature>
<dbReference type="PANTHER" id="PTHR43029">
    <property type="entry name" value="AMMONIUM TRANSPORTER MEP2"/>
    <property type="match status" value="1"/>
</dbReference>
<keyword evidence="7 9" id="KW-0924">Ammonia transport</keyword>
<feature type="transmembrane region" description="Helical" evidence="9">
    <location>
        <begin position="39"/>
        <end position="62"/>
    </location>
</feature>
<evidence type="ECO:0000259" key="10">
    <source>
        <dbReference type="Pfam" id="PF00909"/>
    </source>
</evidence>
<comment type="similarity">
    <text evidence="2 9">Belongs to the ammonia transporter channel (TC 1.A.11.2) family.</text>
</comment>
<dbReference type="InterPro" id="IPR018047">
    <property type="entry name" value="Ammonium_transpt_CS"/>
</dbReference>
<dbReference type="InterPro" id="IPR001905">
    <property type="entry name" value="Ammonium_transpt"/>
</dbReference>
<evidence type="ECO:0000313" key="12">
    <source>
        <dbReference type="Proteomes" id="UP000272400"/>
    </source>
</evidence>
<feature type="domain" description="Ammonium transporter AmtB-like" evidence="10">
    <location>
        <begin position="7"/>
        <end position="410"/>
    </location>
</feature>
<dbReference type="EMBL" id="RJKE01000001">
    <property type="protein sequence ID" value="ROO84571.1"/>
    <property type="molecule type" value="Genomic_DNA"/>
</dbReference>
<evidence type="ECO:0000256" key="6">
    <source>
        <dbReference type="ARBA" id="ARBA00023136"/>
    </source>
</evidence>
<dbReference type="SUPFAM" id="SSF111352">
    <property type="entry name" value="Ammonium transporter"/>
    <property type="match status" value="1"/>
</dbReference>
<dbReference type="Gene3D" id="1.10.3430.10">
    <property type="entry name" value="Ammonium transporter AmtB like domains"/>
    <property type="match status" value="1"/>
</dbReference>
<dbReference type="GO" id="GO:0005886">
    <property type="term" value="C:plasma membrane"/>
    <property type="evidence" value="ECO:0007669"/>
    <property type="project" value="UniProtKB-SubCell"/>
</dbReference>
<gene>
    <name evidence="11" type="ORF">EDD29_2098</name>
</gene>
<feature type="transmembrane region" description="Helical" evidence="9">
    <location>
        <begin position="261"/>
        <end position="278"/>
    </location>
</feature>
<dbReference type="OrthoDB" id="9814202at2"/>
<name>A0A3N1CTE3_9ACTN</name>
<feature type="transmembrane region" description="Helical" evidence="9">
    <location>
        <begin position="317"/>
        <end position="338"/>
    </location>
</feature>
<dbReference type="AlphaFoldDB" id="A0A3N1CTE3"/>
<evidence type="ECO:0000256" key="2">
    <source>
        <dbReference type="ARBA" id="ARBA00005887"/>
    </source>
</evidence>
<keyword evidence="5 9" id="KW-1133">Transmembrane helix</keyword>
<evidence type="ECO:0000256" key="8">
    <source>
        <dbReference type="ARBA" id="ARBA00050025"/>
    </source>
</evidence>
<feature type="transmembrane region" description="Helical" evidence="9">
    <location>
        <begin position="168"/>
        <end position="190"/>
    </location>
</feature>
<dbReference type="RefSeq" id="WP_123664173.1">
    <property type="nucleotide sequence ID" value="NZ_RJKE01000001.1"/>
</dbReference>
<evidence type="ECO:0000256" key="7">
    <source>
        <dbReference type="ARBA" id="ARBA00023177"/>
    </source>
</evidence>
<dbReference type="PANTHER" id="PTHR43029:SF10">
    <property type="entry name" value="AMMONIUM TRANSPORTER MEP2"/>
    <property type="match status" value="1"/>
</dbReference>
<feature type="transmembrane region" description="Helical" evidence="9">
    <location>
        <begin position="98"/>
        <end position="119"/>
    </location>
</feature>
<protein>
    <recommendedName>
        <fullName evidence="8 9">Ammonium transporter</fullName>
    </recommendedName>
</protein>
<evidence type="ECO:0000313" key="11">
    <source>
        <dbReference type="EMBL" id="ROO84571.1"/>
    </source>
</evidence>
<evidence type="ECO:0000256" key="1">
    <source>
        <dbReference type="ARBA" id="ARBA00004141"/>
    </source>
</evidence>
<evidence type="ECO:0000256" key="3">
    <source>
        <dbReference type="ARBA" id="ARBA00022448"/>
    </source>
</evidence>
<feature type="transmembrane region" description="Helical" evidence="9">
    <location>
        <begin position="126"/>
        <end position="148"/>
    </location>
</feature>
<dbReference type="Pfam" id="PF00909">
    <property type="entry name" value="Ammonium_transp"/>
    <property type="match status" value="1"/>
</dbReference>
<comment type="caution">
    <text evidence="11">The sequence shown here is derived from an EMBL/GenBank/DDBJ whole genome shotgun (WGS) entry which is preliminary data.</text>
</comment>
<feature type="transmembrane region" description="Helical" evidence="9">
    <location>
        <begin position="358"/>
        <end position="383"/>
    </location>
</feature>
<dbReference type="InterPro" id="IPR029020">
    <property type="entry name" value="Ammonium/urea_transptr"/>
</dbReference>
<evidence type="ECO:0000256" key="4">
    <source>
        <dbReference type="ARBA" id="ARBA00022692"/>
    </source>
</evidence>
<dbReference type="PROSITE" id="PS01219">
    <property type="entry name" value="AMMONIUM_TRANSP"/>
    <property type="match status" value="1"/>
</dbReference>
<evidence type="ECO:0000256" key="9">
    <source>
        <dbReference type="RuleBase" id="RU362002"/>
    </source>
</evidence>
<dbReference type="GO" id="GO:0008519">
    <property type="term" value="F:ammonium channel activity"/>
    <property type="evidence" value="ECO:0007669"/>
    <property type="project" value="InterPro"/>
</dbReference>
<dbReference type="NCBIfam" id="TIGR00836">
    <property type="entry name" value="amt"/>
    <property type="match status" value="1"/>
</dbReference>
<proteinExistence type="inferred from homology"/>
<sequence>MDTGSTAWILTSTAAVLLMVPGLALFYGGMTGARSILNMIMMTFGAVAIVGVLWTVVGYSAAFGDSYGGLGILGNLTEHVGLGDLIAEDPDATIPPTLFAIFQALFACITVALISGALADRIKFGAWMVFAAAWALLVYFPVAHWVFAFDSDTVVGGWIANDLGAIDFAGGTAVHINAGVAALAVVLVLGKRSNFPSVPKPGNLPLVMLGAGVLWFGWFGFNGGSALAAGNSASVVLLNTFNATCAAMLSWMVVEKVRDGHATTLGAASGAITGLVAITPSCGAVTPVGALALGAVAGVICPLAVSLKYKLGYDDALDVVGVHMVGGIVGTVLIGFLASADAPNGKDGLFYGGGFGLLGTQTVAALAVLAYSFVVTLVIAFVIKKTMGLRVEGDVEASGIDFAIHKELAYDHLDHPVILTVEEPVTEDSGKEKVEA</sequence>
<feature type="transmembrane region" description="Helical" evidence="9">
    <location>
        <begin position="284"/>
        <end position="305"/>
    </location>
</feature>
<comment type="subcellular location">
    <subcellularLocation>
        <location evidence="9">Cell membrane</location>
        <topology evidence="9">Multi-pass membrane protein</topology>
    </subcellularLocation>
    <subcellularLocation>
        <location evidence="1">Membrane</location>
        <topology evidence="1">Multi-pass membrane protein</topology>
    </subcellularLocation>
</comment>
<dbReference type="InterPro" id="IPR024041">
    <property type="entry name" value="NH4_transpt_AmtB-like_dom"/>
</dbReference>
<keyword evidence="12" id="KW-1185">Reference proteome</keyword>
<evidence type="ECO:0000256" key="5">
    <source>
        <dbReference type="ARBA" id="ARBA00022989"/>
    </source>
</evidence>
<dbReference type="Proteomes" id="UP000272400">
    <property type="component" value="Unassembled WGS sequence"/>
</dbReference>
<accession>A0A3N1CTE3</accession>
<keyword evidence="6 9" id="KW-0472">Membrane</keyword>
<keyword evidence="4 9" id="KW-0812">Transmembrane</keyword>